<dbReference type="PRINTS" id="PR01403">
    <property type="entry name" value="8OXTPHPHTASE"/>
</dbReference>
<keyword evidence="6" id="KW-0460">Magnesium</keyword>
<comment type="catalytic activity">
    <reaction evidence="20">
        <text>N(6)-methyl-dATP + H2O = N(6)-methyl-dAMP + diphosphate + H(+)</text>
        <dbReference type="Rhea" id="RHEA:67604"/>
        <dbReference type="ChEBI" id="CHEBI:15377"/>
        <dbReference type="ChEBI" id="CHEBI:15378"/>
        <dbReference type="ChEBI" id="CHEBI:33019"/>
        <dbReference type="ChEBI" id="CHEBI:169976"/>
        <dbReference type="ChEBI" id="CHEBI:172872"/>
    </reaction>
    <physiologicalReaction direction="left-to-right" evidence="20">
        <dbReference type="Rhea" id="RHEA:67605"/>
    </physiologicalReaction>
</comment>
<evidence type="ECO:0000256" key="18">
    <source>
        <dbReference type="ARBA" id="ARBA00048002"/>
    </source>
</evidence>
<comment type="similarity">
    <text evidence="2">Belongs to the Nudix hydrolase family.</text>
</comment>
<dbReference type="PROSITE" id="PS00893">
    <property type="entry name" value="NUDIX_BOX"/>
    <property type="match status" value="1"/>
</dbReference>
<evidence type="ECO:0000256" key="7">
    <source>
        <dbReference type="ARBA" id="ARBA00024448"/>
    </source>
</evidence>
<evidence type="ECO:0000256" key="6">
    <source>
        <dbReference type="ARBA" id="ARBA00022842"/>
    </source>
</evidence>
<evidence type="ECO:0000256" key="1">
    <source>
        <dbReference type="ARBA" id="ARBA00001946"/>
    </source>
</evidence>
<evidence type="ECO:0000259" key="22">
    <source>
        <dbReference type="PROSITE" id="PS51462"/>
    </source>
</evidence>
<evidence type="ECO:0000313" key="23">
    <source>
        <dbReference type="EMBL" id="MDV5088117.1"/>
    </source>
</evidence>
<comment type="cofactor">
    <cofactor evidence="1">
        <name>Mg(2+)</name>
        <dbReference type="ChEBI" id="CHEBI:18420"/>
    </cofactor>
</comment>
<dbReference type="InterPro" id="IPR020084">
    <property type="entry name" value="NUDIX_hydrolase_CS"/>
</dbReference>
<proteinExistence type="inferred from homology"/>
<evidence type="ECO:0000256" key="11">
    <source>
        <dbReference type="ARBA" id="ARBA00026103"/>
    </source>
</evidence>
<dbReference type="EMBL" id="JAWJZB010000004">
    <property type="protein sequence ID" value="MDV5088117.1"/>
    <property type="molecule type" value="Genomic_DNA"/>
</dbReference>
<accession>A0ABU3Z872</accession>
<protein>
    <recommendedName>
        <fullName evidence="12">Oxidized purine nucleoside triphosphate hydrolase</fullName>
        <ecNumber evidence="11">3.6.1.56</ecNumber>
    </recommendedName>
    <alternativeName>
        <fullName evidence="16">2-hydroxy-dATP diphosphatase</fullName>
    </alternativeName>
    <alternativeName>
        <fullName evidence="15">7,8-dihydro-8-oxoguanine triphosphatase</fullName>
    </alternativeName>
    <alternativeName>
        <fullName evidence="14">8-oxo-dGTPase</fullName>
    </alternativeName>
    <alternativeName>
        <fullName evidence="17">Methylated purine nucleoside triphosphate hydrolase</fullName>
    </alternativeName>
    <alternativeName>
        <fullName evidence="13">Nucleoside diphosphate-linked moiety X motif 1</fullName>
    </alternativeName>
</protein>
<sequence>MRPTTLVFPIDEHNRILLGCKKRGFGQGKYNGFGGKIEPGETFRQCAVRELYEESGLVANPQDLECVALFDFQFPFDETLTHISYTYVVRTFTGDVKETDEMESRWIPIDEIPYEHMWSGDREWIPQLLKGDKLVGIIAFDRDNSGVDLMKLNIVDEVMESELVARIDAYIEENTEDL</sequence>
<evidence type="ECO:0000256" key="20">
    <source>
        <dbReference type="ARBA" id="ARBA00049032"/>
    </source>
</evidence>
<keyword evidence="4" id="KW-0479">Metal-binding</keyword>
<dbReference type="EC" id="3.6.1.56" evidence="11"/>
<evidence type="ECO:0000256" key="10">
    <source>
        <dbReference type="ARBA" id="ARBA00024596"/>
    </source>
</evidence>
<evidence type="ECO:0000256" key="5">
    <source>
        <dbReference type="ARBA" id="ARBA00022801"/>
    </source>
</evidence>
<comment type="catalytic activity">
    <reaction evidence="18">
        <text>N(6)-methyl-ATP + H2O = N(6)-methyl-AMP + diphosphate + H(+)</text>
        <dbReference type="Rhea" id="RHEA:67608"/>
        <dbReference type="ChEBI" id="CHEBI:15377"/>
        <dbReference type="ChEBI" id="CHEBI:15378"/>
        <dbReference type="ChEBI" id="CHEBI:33019"/>
        <dbReference type="ChEBI" id="CHEBI:144842"/>
        <dbReference type="ChEBI" id="CHEBI:172873"/>
    </reaction>
    <physiologicalReaction direction="left-to-right" evidence="18">
        <dbReference type="Rhea" id="RHEA:67609"/>
    </physiologicalReaction>
</comment>
<evidence type="ECO:0000256" key="4">
    <source>
        <dbReference type="ARBA" id="ARBA00022723"/>
    </source>
</evidence>
<feature type="domain" description="Nudix hydrolase" evidence="22">
    <location>
        <begin position="1"/>
        <end position="130"/>
    </location>
</feature>
<dbReference type="Gene3D" id="3.90.79.10">
    <property type="entry name" value="Nucleoside Triphosphate Pyrophosphohydrolase"/>
    <property type="match status" value="1"/>
</dbReference>
<dbReference type="InterPro" id="IPR015797">
    <property type="entry name" value="NUDIX_hydrolase-like_dom_sf"/>
</dbReference>
<comment type="catalytic activity">
    <reaction evidence="9">
        <text>8-oxo-dGTP + H2O = 8-oxo-dGMP + diphosphate + H(+)</text>
        <dbReference type="Rhea" id="RHEA:31575"/>
        <dbReference type="ChEBI" id="CHEBI:15377"/>
        <dbReference type="ChEBI" id="CHEBI:15378"/>
        <dbReference type="ChEBI" id="CHEBI:33019"/>
        <dbReference type="ChEBI" id="CHEBI:63224"/>
        <dbReference type="ChEBI" id="CHEBI:77896"/>
    </reaction>
    <physiologicalReaction direction="left-to-right" evidence="9">
        <dbReference type="Rhea" id="RHEA:31576"/>
    </physiologicalReaction>
</comment>
<dbReference type="PANTHER" id="PTHR43758">
    <property type="entry name" value="7,8-DIHYDRO-8-OXOGUANINE TRIPHOSPHATASE"/>
    <property type="match status" value="1"/>
</dbReference>
<evidence type="ECO:0000256" key="19">
    <source>
        <dbReference type="ARBA" id="ARBA00048894"/>
    </source>
</evidence>
<comment type="caution">
    <text evidence="23">The sequence shown here is derived from an EMBL/GenBank/DDBJ whole genome shotgun (WGS) entry which is preliminary data.</text>
</comment>
<dbReference type="InterPro" id="IPR000086">
    <property type="entry name" value="NUDIX_hydrolase_dom"/>
</dbReference>
<evidence type="ECO:0000256" key="2">
    <source>
        <dbReference type="ARBA" id="ARBA00005582"/>
    </source>
</evidence>
<keyword evidence="24" id="KW-1185">Reference proteome</keyword>
<evidence type="ECO:0000256" key="8">
    <source>
        <dbReference type="ARBA" id="ARBA00024459"/>
    </source>
</evidence>
<evidence type="ECO:0000313" key="24">
    <source>
        <dbReference type="Proteomes" id="UP001272515"/>
    </source>
</evidence>
<dbReference type="Proteomes" id="UP001272515">
    <property type="component" value="Unassembled WGS sequence"/>
</dbReference>
<evidence type="ECO:0000256" key="14">
    <source>
        <dbReference type="ARBA" id="ARBA00030634"/>
    </source>
</evidence>
<comment type="catalytic activity">
    <reaction evidence="10">
        <text>2-oxo-ATP + H2O = 2-oxo-AMP + diphosphate + H(+)</text>
        <dbReference type="Rhea" id="RHEA:67392"/>
        <dbReference type="ChEBI" id="CHEBI:15377"/>
        <dbReference type="ChEBI" id="CHEBI:15378"/>
        <dbReference type="ChEBI" id="CHEBI:33019"/>
        <dbReference type="ChEBI" id="CHEBI:71395"/>
        <dbReference type="ChEBI" id="CHEBI:172878"/>
    </reaction>
    <physiologicalReaction direction="left-to-right" evidence="10">
        <dbReference type="Rhea" id="RHEA:67393"/>
    </physiologicalReaction>
</comment>
<dbReference type="SUPFAM" id="SSF55811">
    <property type="entry name" value="Nudix"/>
    <property type="match status" value="1"/>
</dbReference>
<dbReference type="PANTHER" id="PTHR43758:SF2">
    <property type="entry name" value="OXIDIZED PURINE NUCLEOSIDE TRIPHOSPHATE HYDROLASE"/>
    <property type="match status" value="1"/>
</dbReference>
<dbReference type="RefSeq" id="WP_317329792.1">
    <property type="nucleotide sequence ID" value="NZ_JAWJZA010000002.1"/>
</dbReference>
<dbReference type="PROSITE" id="PS51462">
    <property type="entry name" value="NUDIX"/>
    <property type="match status" value="1"/>
</dbReference>
<comment type="catalytic activity">
    <reaction evidence="19">
        <text>O(6)-methyl-dGTP + H2O = O(6)-methyl-dGMP + diphosphate + H(+)</text>
        <dbReference type="Rhea" id="RHEA:67600"/>
        <dbReference type="ChEBI" id="CHEBI:15377"/>
        <dbReference type="ChEBI" id="CHEBI:15378"/>
        <dbReference type="ChEBI" id="CHEBI:33019"/>
        <dbReference type="ChEBI" id="CHEBI:169974"/>
        <dbReference type="ChEBI" id="CHEBI:169975"/>
    </reaction>
    <physiologicalReaction direction="left-to-right" evidence="19">
        <dbReference type="Rhea" id="RHEA:67601"/>
    </physiologicalReaction>
</comment>
<reference evidence="23 24" key="1">
    <citation type="submission" date="2023-10" db="EMBL/GenBank/DDBJ databases">
        <title>Veillonella sp. nov., isolated from a pig farm feces dump.</title>
        <authorList>
            <person name="Chang Y.-H."/>
        </authorList>
    </citation>
    <scope>NUCLEOTIDE SEQUENCE [LARGE SCALE GENOMIC DNA]</scope>
    <source>
        <strain evidence="23 24">YH-vei2233</strain>
    </source>
</reference>
<evidence type="ECO:0000256" key="9">
    <source>
        <dbReference type="ARBA" id="ARBA00024486"/>
    </source>
</evidence>
<name>A0ABU3Z872_9FIRM</name>
<evidence type="ECO:0000256" key="12">
    <source>
        <dbReference type="ARBA" id="ARBA00026218"/>
    </source>
</evidence>
<organism evidence="23 24">
    <name type="scientific">Veillonella absiana</name>
    <dbReference type="NCBI Taxonomy" id="3079305"/>
    <lineage>
        <taxon>Bacteria</taxon>
        <taxon>Bacillati</taxon>
        <taxon>Bacillota</taxon>
        <taxon>Negativicutes</taxon>
        <taxon>Veillonellales</taxon>
        <taxon>Veillonellaceae</taxon>
        <taxon>Veillonella</taxon>
    </lineage>
</organism>
<evidence type="ECO:0000256" key="15">
    <source>
        <dbReference type="ARBA" id="ARBA00030682"/>
    </source>
</evidence>
<evidence type="ECO:0000256" key="21">
    <source>
        <dbReference type="ARBA" id="ARBA00053094"/>
    </source>
</evidence>
<dbReference type="CDD" id="cd03427">
    <property type="entry name" value="NUDIX_MTH1_Nudt1"/>
    <property type="match status" value="1"/>
</dbReference>
<dbReference type="InterPro" id="IPR003563">
    <property type="entry name" value="8ODP"/>
</dbReference>
<comment type="function">
    <text evidence="21">Oxidized purine nucleoside triphosphate hydrolase which is a prominent sanitizer of the oxidized nucleotide pool. Catalyzes the hydrolysis of 2-oxo-dATP (2-hydroxy-dATP) into 2-oxo-dAMP. Also has a significant hydrolase activity toward 2-oxo-ATP, 8-oxo-dGTP and 8-oxo-dATP. Through the hydrolysis of oxidized purine nucleoside triphosphates, prevents their incorporation into DNA and the subsequent transversions A:T to C:G and G:C to T:A. Also catalyzes the hydrolysis of methylated purine nucleoside triphosphate preventing their integration into DNA. Through this antimutagenic activity protects cells from oxidative stress.</text>
</comment>
<keyword evidence="5" id="KW-0378">Hydrolase</keyword>
<evidence type="ECO:0000256" key="17">
    <source>
        <dbReference type="ARBA" id="ARBA00032071"/>
    </source>
</evidence>
<evidence type="ECO:0000256" key="3">
    <source>
        <dbReference type="ARBA" id="ARBA00011245"/>
    </source>
</evidence>
<comment type="catalytic activity">
    <reaction evidence="7">
        <text>8-oxo-dATP + H2O = 8-oxo-dAMP + diphosphate + H(+)</text>
        <dbReference type="Rhea" id="RHEA:65396"/>
        <dbReference type="ChEBI" id="CHEBI:15377"/>
        <dbReference type="ChEBI" id="CHEBI:15378"/>
        <dbReference type="ChEBI" id="CHEBI:33019"/>
        <dbReference type="ChEBI" id="CHEBI:71361"/>
        <dbReference type="ChEBI" id="CHEBI:172871"/>
    </reaction>
    <physiologicalReaction direction="left-to-right" evidence="7">
        <dbReference type="Rhea" id="RHEA:65397"/>
    </physiologicalReaction>
</comment>
<comment type="catalytic activity">
    <reaction evidence="8">
        <text>2-oxo-dATP + H2O = 2-oxo-dAMP + diphosphate + H(+)</text>
        <dbReference type="Rhea" id="RHEA:31583"/>
        <dbReference type="ChEBI" id="CHEBI:15377"/>
        <dbReference type="ChEBI" id="CHEBI:15378"/>
        <dbReference type="ChEBI" id="CHEBI:33019"/>
        <dbReference type="ChEBI" id="CHEBI:63212"/>
        <dbReference type="ChEBI" id="CHEBI:77897"/>
        <dbReference type="EC" id="3.6.1.56"/>
    </reaction>
    <physiologicalReaction direction="left-to-right" evidence="8">
        <dbReference type="Rhea" id="RHEA:31584"/>
    </physiologicalReaction>
</comment>
<comment type="subunit">
    <text evidence="3">Monomer.</text>
</comment>
<evidence type="ECO:0000256" key="16">
    <source>
        <dbReference type="ARBA" id="ARBA00031927"/>
    </source>
</evidence>
<gene>
    <name evidence="23" type="ORF">RVY80_04545</name>
</gene>
<evidence type="ECO:0000256" key="13">
    <source>
        <dbReference type="ARBA" id="ARBA00029673"/>
    </source>
</evidence>
<dbReference type="Pfam" id="PF00293">
    <property type="entry name" value="NUDIX"/>
    <property type="match status" value="1"/>
</dbReference>